<organism evidence="2 3">
    <name type="scientific">Ectocarpus siliculosus</name>
    <name type="common">Brown alga</name>
    <name type="synonym">Conferva siliculosa</name>
    <dbReference type="NCBI Taxonomy" id="2880"/>
    <lineage>
        <taxon>Eukaryota</taxon>
        <taxon>Sar</taxon>
        <taxon>Stramenopiles</taxon>
        <taxon>Ochrophyta</taxon>
        <taxon>PX clade</taxon>
        <taxon>Phaeophyceae</taxon>
        <taxon>Ectocarpales</taxon>
        <taxon>Ectocarpaceae</taxon>
        <taxon>Ectocarpus</taxon>
    </lineage>
</organism>
<accession>D7FJ42</accession>
<dbReference type="FunCoup" id="D7FJ42">
    <property type="interactions" value="427"/>
</dbReference>
<dbReference type="PANTHER" id="PTHR12775:SF0">
    <property type="entry name" value="REPLICATION TERMINATION FACTOR 2"/>
    <property type="match status" value="1"/>
</dbReference>
<proteinExistence type="predicted"/>
<evidence type="ECO:0000313" key="3">
    <source>
        <dbReference type="Proteomes" id="UP000002630"/>
    </source>
</evidence>
<keyword evidence="3" id="KW-1185">Reference proteome</keyword>
<dbReference type="InterPro" id="IPR006735">
    <property type="entry name" value="Rtf2"/>
</dbReference>
<protein>
    <recommendedName>
        <fullName evidence="4">Replication termination factor 2</fullName>
    </recommendedName>
</protein>
<dbReference type="AlphaFoldDB" id="D7FJ42"/>
<feature type="compositionally biased region" description="Low complexity" evidence="1">
    <location>
        <begin position="271"/>
        <end position="288"/>
    </location>
</feature>
<dbReference type="Pfam" id="PF04641">
    <property type="entry name" value="Rtf2"/>
    <property type="match status" value="1"/>
</dbReference>
<evidence type="ECO:0008006" key="4">
    <source>
        <dbReference type="Google" id="ProtNLM"/>
    </source>
</evidence>
<dbReference type="InParanoid" id="D7FJ42"/>
<evidence type="ECO:0000256" key="1">
    <source>
        <dbReference type="SAM" id="MobiDB-lite"/>
    </source>
</evidence>
<dbReference type="STRING" id="2880.D7FJ42"/>
<feature type="region of interest" description="Disordered" evidence="1">
    <location>
        <begin position="166"/>
        <end position="288"/>
    </location>
</feature>
<feature type="compositionally biased region" description="Low complexity" evidence="1">
    <location>
        <begin position="210"/>
        <end position="229"/>
    </location>
</feature>
<dbReference type="Proteomes" id="UP000002630">
    <property type="component" value="Linkage Group LG04"/>
</dbReference>
<dbReference type="EMBL" id="FN649729">
    <property type="protein sequence ID" value="CBJ28952.1"/>
    <property type="molecule type" value="Genomic_DNA"/>
</dbReference>
<sequence>MGGDGGVIAAKREYMQSCGDVFGMKGGMAKTALNRTETAELRTKVCAISNEVLREPVAACELGYLYNKDVLISGLLNRDLNPAFNHIRGLKDIVECKLTPNPSFEKEDRAFDGPEPARFMCPVTLQEMNGSHAFVVLMSTGWVMSEKATKEVGIAGLQEEYGPFTEDDIVGLAPTDEERETRTRQLITKREKARLAKKSSKKSARREKTAASAKAGATKSSSSPPSAGAGVIGEQPSKPSASTGDEAQEDAAGGESKKGKKRRRALEKEAASAAAVAANGASAGPNSARLAGAAAEAVKKNKEASKVYASLFGKKDVSNEHLFIATAGHRYNLG</sequence>
<reference evidence="2 3" key="1">
    <citation type="journal article" date="2010" name="Nature">
        <title>The Ectocarpus genome and the independent evolution of multicellularity in brown algae.</title>
        <authorList>
            <person name="Cock J.M."/>
            <person name="Sterck L."/>
            <person name="Rouze P."/>
            <person name="Scornet D."/>
            <person name="Allen A.E."/>
            <person name="Amoutzias G."/>
            <person name="Anthouard V."/>
            <person name="Artiguenave F."/>
            <person name="Aury J.M."/>
            <person name="Badger J.H."/>
            <person name="Beszteri B."/>
            <person name="Billiau K."/>
            <person name="Bonnet E."/>
            <person name="Bothwell J.H."/>
            <person name="Bowler C."/>
            <person name="Boyen C."/>
            <person name="Brownlee C."/>
            <person name="Carrano C.J."/>
            <person name="Charrier B."/>
            <person name="Cho G.Y."/>
            <person name="Coelho S.M."/>
            <person name="Collen J."/>
            <person name="Corre E."/>
            <person name="Da Silva C."/>
            <person name="Delage L."/>
            <person name="Delaroque N."/>
            <person name="Dittami S.M."/>
            <person name="Doulbeau S."/>
            <person name="Elias M."/>
            <person name="Farnham G."/>
            <person name="Gachon C.M."/>
            <person name="Gschloessl B."/>
            <person name="Heesch S."/>
            <person name="Jabbari K."/>
            <person name="Jubin C."/>
            <person name="Kawai H."/>
            <person name="Kimura K."/>
            <person name="Kloareg B."/>
            <person name="Kupper F.C."/>
            <person name="Lang D."/>
            <person name="Le Bail A."/>
            <person name="Leblanc C."/>
            <person name="Lerouge P."/>
            <person name="Lohr M."/>
            <person name="Lopez P.J."/>
            <person name="Martens C."/>
            <person name="Maumus F."/>
            <person name="Michel G."/>
            <person name="Miranda-Saavedra D."/>
            <person name="Morales J."/>
            <person name="Moreau H."/>
            <person name="Motomura T."/>
            <person name="Nagasato C."/>
            <person name="Napoli C.A."/>
            <person name="Nelson D.R."/>
            <person name="Nyvall-Collen P."/>
            <person name="Peters A.F."/>
            <person name="Pommier C."/>
            <person name="Potin P."/>
            <person name="Poulain J."/>
            <person name="Quesneville H."/>
            <person name="Read B."/>
            <person name="Rensing S.A."/>
            <person name="Ritter A."/>
            <person name="Rousvoal S."/>
            <person name="Samanta M."/>
            <person name="Samson G."/>
            <person name="Schroeder D.C."/>
            <person name="Segurens B."/>
            <person name="Strittmatter M."/>
            <person name="Tonon T."/>
            <person name="Tregear J.W."/>
            <person name="Valentin K."/>
            <person name="von Dassow P."/>
            <person name="Yamagishi T."/>
            <person name="Van de Peer Y."/>
            <person name="Wincker P."/>
        </authorList>
    </citation>
    <scope>NUCLEOTIDE SEQUENCE [LARGE SCALE GENOMIC DNA]</scope>
    <source>
        <strain evidence="3">Ec32 / CCAP1310/4</strain>
    </source>
</reference>
<feature type="compositionally biased region" description="Basic and acidic residues" evidence="1">
    <location>
        <begin position="179"/>
        <end position="194"/>
    </location>
</feature>
<dbReference type="PANTHER" id="PTHR12775">
    <property type="entry name" value="PROTEIN C20ORF43 HOMOLOG"/>
    <property type="match status" value="1"/>
</dbReference>
<name>D7FJ42_ECTSI</name>
<dbReference type="OMA" id="PITHREM"/>
<dbReference type="eggNOG" id="KOG3113">
    <property type="taxonomic scope" value="Eukaryota"/>
</dbReference>
<dbReference type="GO" id="GO:0006274">
    <property type="term" value="P:DNA replication termination"/>
    <property type="evidence" value="ECO:0007669"/>
    <property type="project" value="TreeGrafter"/>
</dbReference>
<evidence type="ECO:0000313" key="2">
    <source>
        <dbReference type="EMBL" id="CBJ28952.1"/>
    </source>
</evidence>
<dbReference type="OrthoDB" id="247013at2759"/>
<gene>
    <name evidence="2" type="ORF">Esi_0127_0019</name>
</gene>
<feature type="compositionally biased region" description="Basic residues" evidence="1">
    <location>
        <begin position="195"/>
        <end position="205"/>
    </location>
</feature>
<dbReference type="GO" id="GO:0005634">
    <property type="term" value="C:nucleus"/>
    <property type="evidence" value="ECO:0007669"/>
    <property type="project" value="TreeGrafter"/>
</dbReference>
<dbReference type="EMBL" id="FN647916">
    <property type="protein sequence ID" value="CBJ28952.1"/>
    <property type="molecule type" value="Genomic_DNA"/>
</dbReference>